<comment type="catalytic activity">
    <reaction evidence="6 7">
        <text>1D-myo-inositol 3-phosphate + UDP-N-acetyl-alpha-D-glucosamine = 1D-myo-inositol 2-acetamido-2-deoxy-alpha-D-glucopyranoside 3-phosphate + UDP + H(+)</text>
        <dbReference type="Rhea" id="RHEA:26188"/>
        <dbReference type="ChEBI" id="CHEBI:15378"/>
        <dbReference type="ChEBI" id="CHEBI:57705"/>
        <dbReference type="ChEBI" id="CHEBI:58223"/>
        <dbReference type="ChEBI" id="CHEBI:58401"/>
        <dbReference type="ChEBI" id="CHEBI:58892"/>
        <dbReference type="EC" id="2.4.1.250"/>
    </reaction>
</comment>
<dbReference type="HAMAP" id="MF_01695">
    <property type="entry name" value="MshA"/>
    <property type="match status" value="1"/>
</dbReference>
<dbReference type="Proteomes" id="UP000663792">
    <property type="component" value="Unassembled WGS sequence"/>
</dbReference>
<comment type="subunit">
    <text evidence="7">Homodimer.</text>
</comment>
<evidence type="ECO:0000313" key="12">
    <source>
        <dbReference type="Proteomes" id="UP000663792"/>
    </source>
</evidence>
<feature type="binding site" evidence="7">
    <location>
        <position position="267"/>
    </location>
    <ligand>
        <name>UDP-N-acetyl-alpha-D-glucosamine</name>
        <dbReference type="ChEBI" id="CHEBI:57705"/>
    </ligand>
</feature>
<evidence type="ECO:0000256" key="3">
    <source>
        <dbReference type="ARBA" id="ARBA00022679"/>
    </source>
</evidence>
<evidence type="ECO:0000256" key="7">
    <source>
        <dbReference type="HAMAP-Rule" id="MF_01695"/>
    </source>
</evidence>
<feature type="binding site" evidence="7">
    <location>
        <position position="272"/>
    </location>
    <ligand>
        <name>UDP-N-acetyl-alpha-D-glucosamine</name>
        <dbReference type="ChEBI" id="CHEBI:57705"/>
    </ligand>
</feature>
<comment type="function">
    <text evidence="7">Catalyzes the transfer of a N-acetyl-glucosamine moiety to 1D-myo-inositol 3-phosphate to produce 1D-myo-inositol 2-acetamido-2-deoxy-glucopyranoside 3-phosphate in the mycothiol biosynthesis pathway.</text>
</comment>
<gene>
    <name evidence="7 11" type="primary">mshA</name>
    <name evidence="11" type="ORF">JL106_04455</name>
</gene>
<feature type="binding site" evidence="7">
    <location>
        <position position="361"/>
    </location>
    <ligand>
        <name>UDP-N-acetyl-alpha-D-glucosamine</name>
        <dbReference type="ChEBI" id="CHEBI:57705"/>
    </ligand>
</feature>
<feature type="binding site" evidence="7">
    <location>
        <position position="343"/>
    </location>
    <ligand>
        <name>Mg(2+)</name>
        <dbReference type="ChEBI" id="CHEBI:18420"/>
    </ligand>
</feature>
<feature type="binding site" evidence="7">
    <location>
        <position position="58"/>
    </location>
    <ligand>
        <name>UDP-N-acetyl-alpha-D-glucosamine</name>
        <dbReference type="ChEBI" id="CHEBI:57705"/>
    </ligand>
</feature>
<evidence type="ECO:0000256" key="5">
    <source>
        <dbReference type="ARBA" id="ARBA00022842"/>
    </source>
</evidence>
<keyword evidence="3 7" id="KW-0808">Transferase</keyword>
<comment type="caution">
    <text evidence="11">The sequence shown here is derived from an EMBL/GenBank/DDBJ whole genome shotgun (WGS) entry which is preliminary data.</text>
</comment>
<name>A0A938Y9Q1_9ACTN</name>
<evidence type="ECO:0000313" key="11">
    <source>
        <dbReference type="EMBL" id="MBM9466532.1"/>
    </source>
</evidence>
<feature type="binding site" evidence="7">
    <location>
        <position position="331"/>
    </location>
    <ligand>
        <name>UDP-N-acetyl-alpha-D-glucosamine</name>
        <dbReference type="ChEBI" id="CHEBI:57705"/>
    </ligand>
</feature>
<keyword evidence="4 7" id="KW-0479">Metal-binding</keyword>
<dbReference type="InterPro" id="IPR001296">
    <property type="entry name" value="Glyco_trans_1"/>
</dbReference>
<dbReference type="GO" id="GO:0102710">
    <property type="term" value="F:D-inositol-3-phosphate glycosyltransferase activity"/>
    <property type="evidence" value="ECO:0007669"/>
    <property type="project" value="UniProtKB-EC"/>
</dbReference>
<comment type="similarity">
    <text evidence="1 7">Belongs to the glycosyltransferase group 1 family. MshA subfamily.</text>
</comment>
<feature type="binding site" evidence="7">
    <location>
        <position position="170"/>
    </location>
    <ligand>
        <name>1D-myo-inositol 3-phosphate</name>
        <dbReference type="ChEBI" id="CHEBI:58401"/>
    </ligand>
</feature>
<sequence>MRARHAPAGAEGQDGAAVHRGAGREPALSAIPVPLRRIALISLHTSPLAQPGTGDAGGMNVYVAQTARRLAARGVEVEIFTRATSSDQPPVVRWDPGVLVRHVVAGPFEGLDKDDLPGQLCSFAAGVMRVEAARDPGHYDLVHSHYWLSGQVGYLAKDRWAVPLVHSAHTLAKVKNAALADGDAPEPFGRVIGEEQVVAEADRLVANTVTEADELRTLYGADPDRVDVVAPGVDTDVFTPGTAADRAAARRRVGVADDELVVVFAGRIQPLKAPDVLVRAIAELGRRHPDRRWRLLVVGGVSGTGRAAPDGLARLAADLGVTALVDLRPPVPPAELLQYYRAADVVGVPSHNESFGLVALEAQAAGTPVVATAVGGLTVAVQDGTSGLLVAGHDPQDWATTLGRVCLEPATRERLAGAAVRHAARFSWEATVDGLLEVYRRALAVPLRAPLALAPLAGMPALDAPDRRSRVRSSAGRR</sequence>
<evidence type="ECO:0000256" key="8">
    <source>
        <dbReference type="SAM" id="MobiDB-lite"/>
    </source>
</evidence>
<feature type="binding site" evidence="7">
    <location>
        <position position="341"/>
    </location>
    <ligand>
        <name>Mg(2+)</name>
        <dbReference type="ChEBI" id="CHEBI:18420"/>
    </ligand>
</feature>
<dbReference type="AlphaFoldDB" id="A0A938Y9Q1"/>
<feature type="binding site" evidence="7">
    <location>
        <position position="367"/>
    </location>
    <ligand>
        <name>Mg(2+)</name>
        <dbReference type="ChEBI" id="CHEBI:18420"/>
    </ligand>
</feature>
<dbReference type="InterPro" id="IPR028098">
    <property type="entry name" value="Glyco_trans_4-like_N"/>
</dbReference>
<feature type="binding site" evidence="7">
    <location>
        <begin position="50"/>
        <end position="51"/>
    </location>
    <ligand>
        <name>UDP-N-acetyl-alpha-D-glucosamine</name>
        <dbReference type="ChEBI" id="CHEBI:57705"/>
    </ligand>
</feature>
<feature type="binding site" evidence="7">
    <location>
        <position position="113"/>
    </location>
    <ligand>
        <name>1D-myo-inositol 3-phosphate</name>
        <dbReference type="ChEBI" id="CHEBI:58401"/>
    </ligand>
</feature>
<feature type="domain" description="Glycosyltransferase subfamily 4-like N-terminal" evidence="10">
    <location>
        <begin position="57"/>
        <end position="232"/>
    </location>
</feature>
<dbReference type="SUPFAM" id="SSF53756">
    <property type="entry name" value="UDP-Glycosyltransferase/glycogen phosphorylase"/>
    <property type="match status" value="1"/>
</dbReference>
<dbReference type="GO" id="GO:0010125">
    <property type="term" value="P:mycothiol biosynthetic process"/>
    <property type="evidence" value="ECO:0007669"/>
    <property type="project" value="UniProtKB-UniRule"/>
</dbReference>
<evidence type="ECO:0000256" key="6">
    <source>
        <dbReference type="ARBA" id="ARBA00048131"/>
    </source>
</evidence>
<dbReference type="EMBL" id="JAERWK010000006">
    <property type="protein sequence ID" value="MBM9466532.1"/>
    <property type="molecule type" value="Genomic_DNA"/>
</dbReference>
<dbReference type="EC" id="2.4.1.250" evidence="7"/>
<dbReference type="InterPro" id="IPR017814">
    <property type="entry name" value="Mycothiol_biosynthesis_MshA"/>
</dbReference>
<keyword evidence="2 7" id="KW-0328">Glycosyltransferase</keyword>
<feature type="binding site" evidence="7">
    <location>
        <position position="353"/>
    </location>
    <ligand>
        <name>UDP-N-acetyl-alpha-D-glucosamine</name>
        <dbReference type="ChEBI" id="CHEBI:57705"/>
    </ligand>
</feature>
<organism evidence="11 12">
    <name type="scientific">Nakamurella leprariae</name>
    <dbReference type="NCBI Taxonomy" id="2803911"/>
    <lineage>
        <taxon>Bacteria</taxon>
        <taxon>Bacillati</taxon>
        <taxon>Actinomycetota</taxon>
        <taxon>Actinomycetes</taxon>
        <taxon>Nakamurellales</taxon>
        <taxon>Nakamurellaceae</taxon>
        <taxon>Nakamurella</taxon>
    </lineage>
</organism>
<reference evidence="11" key="1">
    <citation type="submission" date="2021-01" db="EMBL/GenBank/DDBJ databases">
        <title>YIM 132084 draft genome.</title>
        <authorList>
            <person name="An D."/>
        </authorList>
    </citation>
    <scope>NUCLEOTIDE SEQUENCE</scope>
    <source>
        <strain evidence="11">YIM 132084</strain>
    </source>
</reference>
<dbReference type="GO" id="GO:0000287">
    <property type="term" value="F:magnesium ion binding"/>
    <property type="evidence" value="ECO:0007669"/>
    <property type="project" value="UniProtKB-UniRule"/>
</dbReference>
<evidence type="ECO:0000259" key="9">
    <source>
        <dbReference type="Pfam" id="PF00534"/>
    </source>
</evidence>
<feature type="domain" description="Glycosyl transferase family 1" evidence="9">
    <location>
        <begin position="246"/>
        <end position="419"/>
    </location>
</feature>
<feature type="binding site" evidence="7">
    <location>
        <position position="44"/>
    </location>
    <ligand>
        <name>1D-myo-inositol 3-phosphate</name>
        <dbReference type="ChEBI" id="CHEBI:58401"/>
    </ligand>
</feature>
<protein>
    <recommendedName>
        <fullName evidence="7">D-inositol-3-phosphate glycosyltransferase</fullName>
        <ecNumber evidence="7">2.4.1.250</ecNumber>
    </recommendedName>
    <alternativeName>
        <fullName evidence="7">N-acetylglucosamine-inositol-phosphate N-acetylglucosaminyltransferase</fullName>
        <shortName evidence="7">GlcNAc-Ins-P N-acetylglucosaminyltransferase</shortName>
    </alternativeName>
</protein>
<keyword evidence="5 7" id="KW-0460">Magnesium</keyword>
<dbReference type="Gene3D" id="3.40.50.2000">
    <property type="entry name" value="Glycogen Phosphorylase B"/>
    <property type="match status" value="2"/>
</dbReference>
<evidence type="ECO:0000256" key="2">
    <source>
        <dbReference type="ARBA" id="ARBA00022676"/>
    </source>
</evidence>
<keyword evidence="12" id="KW-1185">Reference proteome</keyword>
<dbReference type="PANTHER" id="PTHR12526">
    <property type="entry name" value="GLYCOSYLTRANSFERASE"/>
    <property type="match status" value="1"/>
</dbReference>
<dbReference type="Pfam" id="PF13579">
    <property type="entry name" value="Glyco_trans_4_4"/>
    <property type="match status" value="1"/>
</dbReference>
<accession>A0A938Y9Q1</accession>
<feature type="region of interest" description="Disordered" evidence="8">
    <location>
        <begin position="1"/>
        <end position="22"/>
    </location>
</feature>
<evidence type="ECO:0000259" key="10">
    <source>
        <dbReference type="Pfam" id="PF13579"/>
    </source>
</evidence>
<proteinExistence type="inferred from homology"/>
<feature type="binding site" evidence="7">
    <location>
        <position position="340"/>
    </location>
    <ligand>
        <name>Mg(2+)</name>
        <dbReference type="ChEBI" id="CHEBI:18420"/>
    </ligand>
</feature>
<dbReference type="GO" id="GO:0008375">
    <property type="term" value="F:acetylglucosaminyltransferase activity"/>
    <property type="evidence" value="ECO:0007669"/>
    <property type="project" value="UniProtKB-UniRule"/>
</dbReference>
<dbReference type="Pfam" id="PF00534">
    <property type="entry name" value="Glycos_transf_1"/>
    <property type="match status" value="1"/>
</dbReference>
<dbReference type="NCBIfam" id="TIGR03449">
    <property type="entry name" value="mycothiol_MshA"/>
    <property type="match status" value="1"/>
</dbReference>
<feature type="binding site" evidence="7">
    <location>
        <position position="146"/>
    </location>
    <ligand>
        <name>1D-myo-inositol 3-phosphate</name>
        <dbReference type="ChEBI" id="CHEBI:58401"/>
    </ligand>
</feature>
<evidence type="ECO:0000256" key="4">
    <source>
        <dbReference type="ARBA" id="ARBA00022723"/>
    </source>
</evidence>
<dbReference type="PANTHER" id="PTHR12526:SF510">
    <property type="entry name" value="D-INOSITOL 3-PHOSPHATE GLYCOSYLTRANSFERASE"/>
    <property type="match status" value="1"/>
</dbReference>
<feature type="binding site" evidence="7">
    <location>
        <position position="190"/>
    </location>
    <ligand>
        <name>1D-myo-inositol 3-phosphate</name>
        <dbReference type="ChEBI" id="CHEBI:58401"/>
    </ligand>
</feature>
<feature type="binding site" evidence="7">
    <location>
        <begin position="55"/>
        <end position="60"/>
    </location>
    <ligand>
        <name>1D-myo-inositol 3-phosphate</name>
        <dbReference type="ChEBI" id="CHEBI:58401"/>
    </ligand>
</feature>
<evidence type="ECO:0000256" key="1">
    <source>
        <dbReference type="ARBA" id="ARBA00008449"/>
    </source>
</evidence>